<dbReference type="PANTHER" id="PTHR12281">
    <property type="entry name" value="RP42 RELATED"/>
    <property type="match status" value="1"/>
</dbReference>
<dbReference type="PANTHER" id="PTHR12281:SF12">
    <property type="entry name" value="DEFECTIVE IN CULLIN NEDDYLATION PROTEIN"/>
    <property type="match status" value="1"/>
</dbReference>
<feature type="compositionally biased region" description="Basic residues" evidence="2">
    <location>
        <begin position="1"/>
        <end position="12"/>
    </location>
</feature>
<dbReference type="GO" id="GO:0031624">
    <property type="term" value="F:ubiquitin conjugating enzyme binding"/>
    <property type="evidence" value="ECO:0007669"/>
    <property type="project" value="TreeGrafter"/>
</dbReference>
<dbReference type="InterPro" id="IPR014764">
    <property type="entry name" value="DCN-prot"/>
</dbReference>
<comment type="caution">
    <text evidence="4">The sequence shown here is derived from an EMBL/GenBank/DDBJ whole genome shotgun (WGS) entry which is preliminary data.</text>
</comment>
<proteinExistence type="predicted"/>
<dbReference type="InterPro" id="IPR042460">
    <property type="entry name" value="DCN1-like_PONY"/>
</dbReference>
<dbReference type="GO" id="GO:0032182">
    <property type="term" value="F:ubiquitin-like protein binding"/>
    <property type="evidence" value="ECO:0007669"/>
    <property type="project" value="TreeGrafter"/>
</dbReference>
<dbReference type="Gene3D" id="1.10.238.10">
    <property type="entry name" value="EF-hand"/>
    <property type="match status" value="1"/>
</dbReference>
<feature type="domain" description="DCUN1" evidence="3">
    <location>
        <begin position="33"/>
        <end position="224"/>
    </location>
</feature>
<dbReference type="Proteomes" id="UP001454036">
    <property type="component" value="Unassembled WGS sequence"/>
</dbReference>
<keyword evidence="5" id="KW-1185">Reference proteome</keyword>
<evidence type="ECO:0000313" key="4">
    <source>
        <dbReference type="EMBL" id="GAA0157585.1"/>
    </source>
</evidence>
<organism evidence="4 5">
    <name type="scientific">Lithospermum erythrorhizon</name>
    <name type="common">Purple gromwell</name>
    <name type="synonym">Lithospermum officinale var. erythrorhizon</name>
    <dbReference type="NCBI Taxonomy" id="34254"/>
    <lineage>
        <taxon>Eukaryota</taxon>
        <taxon>Viridiplantae</taxon>
        <taxon>Streptophyta</taxon>
        <taxon>Embryophyta</taxon>
        <taxon>Tracheophyta</taxon>
        <taxon>Spermatophyta</taxon>
        <taxon>Magnoliopsida</taxon>
        <taxon>eudicotyledons</taxon>
        <taxon>Gunneridae</taxon>
        <taxon>Pentapetalae</taxon>
        <taxon>asterids</taxon>
        <taxon>lamiids</taxon>
        <taxon>Boraginales</taxon>
        <taxon>Boraginaceae</taxon>
        <taxon>Boraginoideae</taxon>
        <taxon>Lithospermeae</taxon>
        <taxon>Lithospermum</taxon>
    </lineage>
</organism>
<sequence>MAPRISKRKAPKRSSSIPPHKIPHLDSVHSASSNAASKKIDFKTYADSSSDMIEPEGIEKLCSDLKLETSDVKVLMLAWKMKAKKQGYFTKDEWKRGMEALNVDTITKLKKSLPGLEEDVLKPENFEDFYSYAFRYNLTEFYQKGVTIETACILLDIVLGSQFQLQVDLFKEFLQVQTEYKVLNMDQWMNFYRFCKEITFPDLVDYDDREAWPAILDDFVDWLKEKIP</sequence>
<feature type="region of interest" description="Disordered" evidence="2">
    <location>
        <begin position="1"/>
        <end position="34"/>
    </location>
</feature>
<protein>
    <recommendedName>
        <fullName evidence="1">Defective in cullin neddylation protein</fullName>
    </recommendedName>
</protein>
<evidence type="ECO:0000259" key="3">
    <source>
        <dbReference type="PROSITE" id="PS51229"/>
    </source>
</evidence>
<dbReference type="AlphaFoldDB" id="A0AAV3Q0X4"/>
<dbReference type="GO" id="GO:0016874">
    <property type="term" value="F:ligase activity"/>
    <property type="evidence" value="ECO:0007669"/>
    <property type="project" value="UniProtKB-KW"/>
</dbReference>
<name>A0AAV3Q0X4_LITER</name>
<evidence type="ECO:0000313" key="5">
    <source>
        <dbReference type="Proteomes" id="UP001454036"/>
    </source>
</evidence>
<reference evidence="4 5" key="1">
    <citation type="submission" date="2024-01" db="EMBL/GenBank/DDBJ databases">
        <title>The complete chloroplast genome sequence of Lithospermum erythrorhizon: insights into the phylogenetic relationship among Boraginaceae species and the maternal lineages of purple gromwells.</title>
        <authorList>
            <person name="Okada T."/>
            <person name="Watanabe K."/>
        </authorList>
    </citation>
    <scope>NUCLEOTIDE SEQUENCE [LARGE SCALE GENOMIC DNA]</scope>
</reference>
<dbReference type="PROSITE" id="PS51229">
    <property type="entry name" value="DCUN1"/>
    <property type="match status" value="1"/>
</dbReference>
<accession>A0AAV3Q0X4</accession>
<dbReference type="GO" id="GO:0045116">
    <property type="term" value="P:protein neddylation"/>
    <property type="evidence" value="ECO:0007669"/>
    <property type="project" value="TreeGrafter"/>
</dbReference>
<dbReference type="InterPro" id="IPR005176">
    <property type="entry name" value="PONY_dom"/>
</dbReference>
<dbReference type="GO" id="GO:0000151">
    <property type="term" value="C:ubiquitin ligase complex"/>
    <property type="evidence" value="ECO:0007669"/>
    <property type="project" value="TreeGrafter"/>
</dbReference>
<comment type="function">
    <text evidence="1">Neddylation of cullins play an essential role in the regulation of SCF-type complexes activity.</text>
</comment>
<dbReference type="Pfam" id="PF03556">
    <property type="entry name" value="Cullin_binding"/>
    <property type="match status" value="1"/>
</dbReference>
<evidence type="ECO:0000256" key="2">
    <source>
        <dbReference type="SAM" id="MobiDB-lite"/>
    </source>
</evidence>
<dbReference type="Gene3D" id="1.10.238.200">
    <property type="entry name" value="Cullin, PONY binding domain"/>
    <property type="match status" value="1"/>
</dbReference>
<gene>
    <name evidence="4" type="ORF">LIER_14824</name>
</gene>
<evidence type="ECO:0000256" key="1">
    <source>
        <dbReference type="RuleBase" id="RU410713"/>
    </source>
</evidence>
<dbReference type="GO" id="GO:0097602">
    <property type="term" value="F:cullin family protein binding"/>
    <property type="evidence" value="ECO:0007669"/>
    <property type="project" value="TreeGrafter"/>
</dbReference>
<keyword evidence="4" id="KW-0436">Ligase</keyword>
<dbReference type="EMBL" id="BAABME010003139">
    <property type="protein sequence ID" value="GAA0157585.1"/>
    <property type="molecule type" value="Genomic_DNA"/>
</dbReference>